<dbReference type="InterPro" id="IPR036864">
    <property type="entry name" value="Zn2-C6_fun-type_DNA-bd_sf"/>
</dbReference>
<proteinExistence type="predicted"/>
<keyword evidence="2" id="KW-0539">Nucleus</keyword>
<evidence type="ECO:0000259" key="4">
    <source>
        <dbReference type="PROSITE" id="PS50048"/>
    </source>
</evidence>
<organism evidence="5 6">
    <name type="scientific">Fusarium irregulare</name>
    <dbReference type="NCBI Taxonomy" id="2494466"/>
    <lineage>
        <taxon>Eukaryota</taxon>
        <taxon>Fungi</taxon>
        <taxon>Dikarya</taxon>
        <taxon>Ascomycota</taxon>
        <taxon>Pezizomycotina</taxon>
        <taxon>Sordariomycetes</taxon>
        <taxon>Hypocreomycetidae</taxon>
        <taxon>Hypocreales</taxon>
        <taxon>Nectriaceae</taxon>
        <taxon>Fusarium</taxon>
        <taxon>Fusarium incarnatum-equiseti species complex</taxon>
    </lineage>
</organism>
<name>A0A9W8PIG8_9HYPO</name>
<dbReference type="Proteomes" id="UP001152130">
    <property type="component" value="Unassembled WGS sequence"/>
</dbReference>
<dbReference type="GO" id="GO:0005634">
    <property type="term" value="C:nucleus"/>
    <property type="evidence" value="ECO:0007669"/>
    <property type="project" value="UniProtKB-SubCell"/>
</dbReference>
<dbReference type="GO" id="GO:0000981">
    <property type="term" value="F:DNA-binding transcription factor activity, RNA polymerase II-specific"/>
    <property type="evidence" value="ECO:0007669"/>
    <property type="project" value="InterPro"/>
</dbReference>
<comment type="subcellular location">
    <subcellularLocation>
        <location evidence="1">Nucleus</location>
    </subcellularLocation>
</comment>
<feature type="region of interest" description="Disordered" evidence="3">
    <location>
        <begin position="114"/>
        <end position="136"/>
    </location>
</feature>
<evidence type="ECO:0000313" key="6">
    <source>
        <dbReference type="Proteomes" id="UP001152130"/>
    </source>
</evidence>
<dbReference type="Pfam" id="PF00172">
    <property type="entry name" value="Zn_clus"/>
    <property type="match status" value="1"/>
</dbReference>
<dbReference type="PANTHER" id="PTHR31001:SF90">
    <property type="entry name" value="CENTROMERE DNA-BINDING PROTEIN COMPLEX CBF3 SUBUNIT B"/>
    <property type="match status" value="1"/>
</dbReference>
<dbReference type="InterPro" id="IPR001138">
    <property type="entry name" value="Zn2Cys6_DnaBD"/>
</dbReference>
<reference evidence="5" key="1">
    <citation type="submission" date="2022-10" db="EMBL/GenBank/DDBJ databases">
        <title>Fusarium specimens isolated from Avocado Roots.</title>
        <authorList>
            <person name="Stajich J."/>
            <person name="Roper C."/>
            <person name="Heimlech-Rivalta G."/>
        </authorList>
    </citation>
    <scope>NUCLEOTIDE SEQUENCE</scope>
    <source>
        <strain evidence="5">CF00143</strain>
    </source>
</reference>
<dbReference type="EMBL" id="JAPDHF010000020">
    <property type="protein sequence ID" value="KAJ4006124.1"/>
    <property type="molecule type" value="Genomic_DNA"/>
</dbReference>
<evidence type="ECO:0000256" key="1">
    <source>
        <dbReference type="ARBA" id="ARBA00004123"/>
    </source>
</evidence>
<dbReference type="AlphaFoldDB" id="A0A9W8PIG8"/>
<dbReference type="CDD" id="cd12148">
    <property type="entry name" value="fungal_TF_MHR"/>
    <property type="match status" value="1"/>
</dbReference>
<dbReference type="InterPro" id="IPR050613">
    <property type="entry name" value="Sec_Metabolite_Reg"/>
</dbReference>
<dbReference type="SMART" id="SM00066">
    <property type="entry name" value="GAL4"/>
    <property type="match status" value="1"/>
</dbReference>
<sequence>MSTSRSVRQPVSCSECRKMKRRCDRNNPCSNCAQRKLECAYQRGDPENTNTSAPEDRSSSVQVDDVAPSIPAEQVTINKEIFERLKRLEDTMSAVQTDSVQPDTIVQNLPHDVPPSATSVPTAPAHPTPAHAAASDNSHEYLVSQLPPIAKANILLDHFAVTLHSTLCIIHIASTKRHLNNMYSLMTNNRGSPQADELLLFFSIFAGACMAWTDKLLVKLEATNAEVTSDFDKYFHLAMAMADDSRKPLPQTVTAVAAVANLSHVAINSDDIFPIKALTLRSRCYYMCRAMMIHRLDAPAEQEKRNKVDTNVSPDFIDLEVQRRVWWHLVATDWLTAFSGSSQEGVYTIMPKFMNVKKPDHADDITSGGMNLLYRPPAFMITDTAFLLQRIRLAEICREIIDALPSMTEDTIEQDYNLIYTLSEKLQNYSHSLPDYLKLDPSEAHNRDIWRQRPYVHWQRISLHLGLHARICRLNRPYQIESYAHKEFFYSRVTSLASAHKILELRRMMDDPETKSTFKAERYWAILQHVTTAAMTLAFDSSLNPDKSGAEISRQSAMKAYETLQQSRSDASSLIKGIEKNMRKVLSNLEGSDYTRKSTVPEPWQAPALVEDFAMSADYSHQLWTDFLSNVPDTRMFDWGSLLNDVELDYEKTFS</sequence>
<feature type="region of interest" description="Disordered" evidence="3">
    <location>
        <begin position="43"/>
        <end position="65"/>
    </location>
</feature>
<dbReference type="PROSITE" id="PS00463">
    <property type="entry name" value="ZN2_CY6_FUNGAL_1"/>
    <property type="match status" value="1"/>
</dbReference>
<keyword evidence="6" id="KW-1185">Reference proteome</keyword>
<feature type="compositionally biased region" description="Low complexity" evidence="3">
    <location>
        <begin position="114"/>
        <end position="135"/>
    </location>
</feature>
<dbReference type="SUPFAM" id="SSF57701">
    <property type="entry name" value="Zn2/Cys6 DNA-binding domain"/>
    <property type="match status" value="1"/>
</dbReference>
<dbReference type="PROSITE" id="PS50048">
    <property type="entry name" value="ZN2_CY6_FUNGAL_2"/>
    <property type="match status" value="1"/>
</dbReference>
<feature type="domain" description="Zn(2)-C6 fungal-type" evidence="4">
    <location>
        <begin position="12"/>
        <end position="41"/>
    </location>
</feature>
<dbReference type="Gene3D" id="4.10.240.10">
    <property type="entry name" value="Zn(2)-C6 fungal-type DNA-binding domain"/>
    <property type="match status" value="1"/>
</dbReference>
<protein>
    <recommendedName>
        <fullName evidence="4">Zn(2)-C6 fungal-type domain-containing protein</fullName>
    </recommendedName>
</protein>
<evidence type="ECO:0000313" key="5">
    <source>
        <dbReference type="EMBL" id="KAJ4006124.1"/>
    </source>
</evidence>
<dbReference type="GO" id="GO:0008270">
    <property type="term" value="F:zinc ion binding"/>
    <property type="evidence" value="ECO:0007669"/>
    <property type="project" value="InterPro"/>
</dbReference>
<evidence type="ECO:0000256" key="2">
    <source>
        <dbReference type="ARBA" id="ARBA00023242"/>
    </source>
</evidence>
<accession>A0A9W8PIG8</accession>
<dbReference type="CDD" id="cd00067">
    <property type="entry name" value="GAL4"/>
    <property type="match status" value="1"/>
</dbReference>
<dbReference type="PANTHER" id="PTHR31001">
    <property type="entry name" value="UNCHARACTERIZED TRANSCRIPTIONAL REGULATORY PROTEIN"/>
    <property type="match status" value="1"/>
</dbReference>
<comment type="caution">
    <text evidence="5">The sequence shown here is derived from an EMBL/GenBank/DDBJ whole genome shotgun (WGS) entry which is preliminary data.</text>
</comment>
<evidence type="ECO:0000256" key="3">
    <source>
        <dbReference type="SAM" id="MobiDB-lite"/>
    </source>
</evidence>
<gene>
    <name evidence="5" type="ORF">NW766_010953</name>
</gene>